<sequence length="2590" mass="266168">MKYLILLLNVLGFWLMADVAHAEPISLAIAAISQFVSSIGIIGKLVLTVAINIGLSLVEKALAKKDQPQPAGTKLEISMGDDHAMSFIIGSYATAGKRKYAGTWGDDGKTPNAYFTDVIEIGSLPNRAGERGLTSVWIDDQKVGVLWEEPHPDGRGFPVLQYRANGKDYLWIKFLDGTQTSPDPFLIAKFGSHAERPWKPTMIGRGCQVVVLTSRYNTDLFSGVPSGLFEPHPLPLYDVRKDSSVGGNGAQRWADPSTWQPSTNPAVMIYNLARGVYYGSEWVYGGQNIGAFCLPATNWMAAANACNASVQLGDGTSEPAFRAGYDVQCDQEPLDAVSELLKGCNGRMAEVGGIFKMLVGTPGAAVYSFSDDDIVVTEEQSFQPFPSLSATYNAIEVTYPEPAEKWATKDAPGRYNADLEVQDGNRRLPAQIQLLAVPFANQVQRVGLAMIQDYRRFRVHQVSLPPDAYPLEPNDVVSWSSVRNGYDEKKFLVVKVEPQPNFLIVVTLKEVDPADYDWHPDMQLPTAIGWLGPITPPSQPMIGWTVEPATIKDSGGIDRRPAIKISCAPDLDDVRGVWVQVRLKDTGDVVFDSDSNPYASPYSWVLSGQWTLANTNYEARGRYLARSHRATDWSAWLTVKTPNVLIQAGDVLDGAIIASKIADAAVTAAKIMDDAVTNLKLADQAVSTAKLEVAAVTADVLASGAVISAKLADGAVTATKLAQGAVDATSLASSIKAVEIVSALPATANVEGRQVYLTTDGKLYRYHNGAWTATVASVDINGTLTDAQIDAVAATKVTGTLVSSQIADAAITSAKVAAAAIDATKFASGIRPVEIVSSLPTTGNSEGRTVYLTADDKLYRYTGSAWISTTAAADVTGQMTDAQIAAVAAAKVTGALVSSQIADAAITTAKFASGIRPVEIVATLPTTGNVEGRMVYLTTDDKLYRYTGSAWTSATPSTDITGQLTDAQIAAVAAAKVTGTLVSSQIADAAITNSKLAALAVDATKLADASVTAAKIADAAVSTTKFASGIRPIEIVAALPTTGNVEGRTVYLTTDDKLYRYTGAAWTSATPATDITGQLTDAQIGAIAAAKVTGQITSTQITDGAISTPKLAAGAVTANELAANSVIAAKIAAGAVVAAAISAGAVTTNAIAAGAVTATQIATNTITAGQISAGAIGATQIAAGAVTTAKLSAGAVTANELAANAVTAGKIAANAVAATNIAAGAVTAKSLLLQDFENLVPNGRWEDTATVLSAYWAFSGTGSVSLVSDPATALTGANYMRLSKAAAGATSVNVQMIDYMPVVAGESLYCETAWRSDAAATAGFYFRVGWYDGNKVALASPQYIDVRGNVAMATDWTIYSTKIAIPAGADFCRVQFYNHNTQTTALYVDIDRVVLRRANAASLIVDGGITANSLAANSVTTVALAAGAVTANEIAANAITTGKIAAGSVTAAQIAANTITAGQIAAGAIGATQIAANTITADKMVLADFTNRCENPNFGEGNGSWTITAASSIVNDPASAYVGICYLNVGAGINGIVSRNINIFPVIAGEQYFLQAFAKVTGAPNVAISLRIRYTQADKSTLVGTGAVTIPANGAATYAEYNVSSSVPAGAVYAWVDFATNSSAITTGSYQIGFVSCQRRNAGSLIVDGAIAAAKIAANAVTAASIAAGAITTDALAANAVTTAKIAAGAVTATQIAANTITAGQIAAGAISVTQLAAGAVTAKSLVIQDWENLIPDNQLQSAASWSSLNNSVINPATTQAFTSKGSLDYTYVAGASYVQILTSQPFAVVSGQEYFASAQAIRTSGSKFGLWLRVYWLDANGNLLNPDTYLTITSYGTAGGGTIDGVQSFSASIIPPSSAYGAVLKGYIHRDYTDGNVSIGGFSFLRKATANLIVDGTITANKMVLGDFTNRVENPNFGEGDVGWVKAAGVTIVNDSANAYVGNYYANIPIGAAGVFLASDNIFPVVPGEQYLLQVVAKATDAPSAGIYGRVHFLAADKTTNIGTPNVVIPTTVGMSYTEYRVSATAPANAVYARIDFNPVAAFTGGSYQIGFVSCQRKGTGSLVVDGTITGTNIAATTITAGNIAAGTLTAAQIAASAITATQLAAGAVTTAKLAAGAVTANELAASAVTAGTIAAGAVSASQIAAGAITTDKLASGSVTTDALAAGAVTATDIASNAVTADKIAANAVTAGKIAANAVTAGTISAGAVTATTIAGGTITGDKLAANTIGADQIAANAITAKQLVLTDFSNMADNGWQTGTLDGWTTQNVQSFANDATAGDAAGYVLQSLGRDCARSNFVAVTPGDVYAFDVWVKNADANMAQVTAITMTPSGTVAYAAVTSTTTKNGWVRLQGRYTVASGVSKLAMLLQVVKTAGTGSSCYWSNPVMRRAVSAELIVDGSITANKMSVNSLDAITANLGAVNISSAVIGTLQVGTSNIQGGAVTAMTAGRNAGGQTISANQTVNLAAAGITVAGDGRVMINAMTIGQYNQNGGSQNAQPIGCNIFRDGTAIFSQTYYLGVVQTVVTSSGGGGGGGGVTQTTYTAGLVSVPALYDAPGAGYHVYTLQIYCPNNTIAWNESNIIATAFKR</sequence>
<name>A0A6L9U7J2_9HYPH</name>
<accession>A0A6L9U7J2</accession>
<dbReference type="SUPFAM" id="SSF49785">
    <property type="entry name" value="Galactose-binding domain-like"/>
    <property type="match status" value="1"/>
</dbReference>
<gene>
    <name evidence="1" type="ORF">GR212_17210</name>
</gene>
<evidence type="ECO:0008006" key="3">
    <source>
        <dbReference type="Google" id="ProtNLM"/>
    </source>
</evidence>
<dbReference type="Gene3D" id="2.60.120.260">
    <property type="entry name" value="Galactose-binding domain-like"/>
    <property type="match status" value="4"/>
</dbReference>
<organism evidence="1 2">
    <name type="scientific">Rhizobium lusitanum</name>
    <dbReference type="NCBI Taxonomy" id="293958"/>
    <lineage>
        <taxon>Bacteria</taxon>
        <taxon>Pseudomonadati</taxon>
        <taxon>Pseudomonadota</taxon>
        <taxon>Alphaproteobacteria</taxon>
        <taxon>Hyphomicrobiales</taxon>
        <taxon>Rhizobiaceae</taxon>
        <taxon>Rhizobium/Agrobacterium group</taxon>
        <taxon>Rhizobium</taxon>
    </lineage>
</organism>
<comment type="caution">
    <text evidence="1">The sequence shown here is derived from an EMBL/GenBank/DDBJ whole genome shotgun (WGS) entry which is preliminary data.</text>
</comment>
<evidence type="ECO:0000313" key="1">
    <source>
        <dbReference type="EMBL" id="NEI71319.1"/>
    </source>
</evidence>
<dbReference type="RefSeq" id="WP_163987761.1">
    <property type="nucleotide sequence ID" value="NZ_WUEY01000007.1"/>
</dbReference>
<dbReference type="InterPro" id="IPR008979">
    <property type="entry name" value="Galactose-bd-like_sf"/>
</dbReference>
<dbReference type="EMBL" id="WUEY01000007">
    <property type="protein sequence ID" value="NEI71319.1"/>
    <property type="molecule type" value="Genomic_DNA"/>
</dbReference>
<evidence type="ECO:0000313" key="2">
    <source>
        <dbReference type="Proteomes" id="UP000483035"/>
    </source>
</evidence>
<dbReference type="Proteomes" id="UP000483035">
    <property type="component" value="Unassembled WGS sequence"/>
</dbReference>
<proteinExistence type="predicted"/>
<protein>
    <recommendedName>
        <fullName evidence="3">Tip attachment protein J domain-containing protein</fullName>
    </recommendedName>
</protein>
<reference evidence="1 2" key="1">
    <citation type="submission" date="2019-12" db="EMBL/GenBank/DDBJ databases">
        <title>Rhizobium genotypes associated with high levels of biological nitrogen fixation by grain legumes in a temperate-maritime cropping system.</title>
        <authorList>
            <person name="Maluk M."/>
            <person name="Francesc Ferrando Molina F."/>
            <person name="Lopez Del Egido L."/>
            <person name="Lafos M."/>
            <person name="Langarica-Fuentes A."/>
            <person name="Gebre Yohannes G."/>
            <person name="Young M.W."/>
            <person name="Martin P."/>
            <person name="Gantlett R."/>
            <person name="Kenicer G."/>
            <person name="Hawes C."/>
            <person name="Begg G.S."/>
            <person name="Quilliam R.S."/>
            <person name="Squire G.R."/>
            <person name="Poole P.S."/>
            <person name="Young P.W."/>
            <person name="Iannetta P.M."/>
            <person name="James E.K."/>
        </authorList>
    </citation>
    <scope>NUCLEOTIDE SEQUENCE [LARGE SCALE GENOMIC DNA]</scope>
    <source>
        <strain evidence="1 2">JHI1118</strain>
    </source>
</reference>